<dbReference type="SMART" id="SM00530">
    <property type="entry name" value="HTH_XRE"/>
    <property type="match status" value="1"/>
</dbReference>
<sequence length="283" mass="31285">MAPRPGSTLRRRKLVKKLTEARKAAGLSIRQLAAEMDLQPGTVSKIETGKQGLTVRNIKSIGRATGLTKAGIDELVNLAATDDGDDDWLVEFRRTMPEWFTLYAALEQDAEEIWTYGSELVHGLVQTAGYAEALARTSVPPLDEDSLRRSVSLRIDRQAILDHEDPPRLRIVVNEAAIRRPVGGQEVMRAQLRHLASLADRPGIELRLLPFSVGAHPGMKSDFTVLRFPAGFDDMDCVYLENANGGVWQERPQDIDHYTTIFTGLRDLALPPSTTHAVLAELG</sequence>
<dbReference type="Gene3D" id="1.10.260.40">
    <property type="entry name" value="lambda repressor-like DNA-binding domains"/>
    <property type="match status" value="1"/>
</dbReference>
<dbReference type="EMBL" id="MSIF01000027">
    <property type="protein sequence ID" value="OLF05633.1"/>
    <property type="molecule type" value="Genomic_DNA"/>
</dbReference>
<organism evidence="2 3">
    <name type="scientific">Actinophytocola xinjiangensis</name>
    <dbReference type="NCBI Taxonomy" id="485602"/>
    <lineage>
        <taxon>Bacteria</taxon>
        <taxon>Bacillati</taxon>
        <taxon>Actinomycetota</taxon>
        <taxon>Actinomycetes</taxon>
        <taxon>Pseudonocardiales</taxon>
        <taxon>Pseudonocardiaceae</taxon>
    </lineage>
</organism>
<evidence type="ECO:0000259" key="1">
    <source>
        <dbReference type="PROSITE" id="PS50943"/>
    </source>
</evidence>
<comment type="caution">
    <text evidence="2">The sequence shown here is derived from an EMBL/GenBank/DDBJ whole genome shotgun (WGS) entry which is preliminary data.</text>
</comment>
<evidence type="ECO:0000313" key="3">
    <source>
        <dbReference type="Proteomes" id="UP000185696"/>
    </source>
</evidence>
<dbReference type="Proteomes" id="UP000185696">
    <property type="component" value="Unassembled WGS sequence"/>
</dbReference>
<gene>
    <name evidence="2" type="ORF">BLA60_35780</name>
</gene>
<protein>
    <recommendedName>
        <fullName evidence="1">HTH cro/C1-type domain-containing protein</fullName>
    </recommendedName>
</protein>
<dbReference type="PROSITE" id="PS50943">
    <property type="entry name" value="HTH_CROC1"/>
    <property type="match status" value="1"/>
</dbReference>
<dbReference type="InterPro" id="IPR043917">
    <property type="entry name" value="DUF5753"/>
</dbReference>
<name>A0A7Z0WES1_9PSEU</name>
<dbReference type="InterPro" id="IPR010982">
    <property type="entry name" value="Lambda_DNA-bd_dom_sf"/>
</dbReference>
<dbReference type="Pfam" id="PF19054">
    <property type="entry name" value="DUF5753"/>
    <property type="match status" value="1"/>
</dbReference>
<proteinExistence type="predicted"/>
<evidence type="ECO:0000313" key="2">
    <source>
        <dbReference type="EMBL" id="OLF05633.1"/>
    </source>
</evidence>
<dbReference type="OrthoDB" id="4285266at2"/>
<dbReference type="RefSeq" id="WP_075137501.1">
    <property type="nucleotide sequence ID" value="NZ_MSIF01000027.1"/>
</dbReference>
<dbReference type="GO" id="GO:0003677">
    <property type="term" value="F:DNA binding"/>
    <property type="evidence" value="ECO:0007669"/>
    <property type="project" value="InterPro"/>
</dbReference>
<accession>A0A7Z0WES1</accession>
<dbReference type="CDD" id="cd00093">
    <property type="entry name" value="HTH_XRE"/>
    <property type="match status" value="1"/>
</dbReference>
<dbReference type="Pfam" id="PF01381">
    <property type="entry name" value="HTH_3"/>
    <property type="match status" value="1"/>
</dbReference>
<keyword evidence="3" id="KW-1185">Reference proteome</keyword>
<dbReference type="AlphaFoldDB" id="A0A7Z0WES1"/>
<dbReference type="SUPFAM" id="SSF47413">
    <property type="entry name" value="lambda repressor-like DNA-binding domains"/>
    <property type="match status" value="1"/>
</dbReference>
<dbReference type="InterPro" id="IPR001387">
    <property type="entry name" value="Cro/C1-type_HTH"/>
</dbReference>
<feature type="domain" description="HTH cro/C1-type" evidence="1">
    <location>
        <begin position="18"/>
        <end position="72"/>
    </location>
</feature>
<reference evidence="2 3" key="1">
    <citation type="submission" date="2016-12" db="EMBL/GenBank/DDBJ databases">
        <title>The draft genome sequence of Actinophytocola xinjiangensis.</title>
        <authorList>
            <person name="Wang W."/>
            <person name="Yuan L."/>
        </authorList>
    </citation>
    <scope>NUCLEOTIDE SEQUENCE [LARGE SCALE GENOMIC DNA]</scope>
    <source>
        <strain evidence="2 3">CGMCC 4.4663</strain>
    </source>
</reference>